<dbReference type="GO" id="GO:0051170">
    <property type="term" value="P:import into nucleus"/>
    <property type="evidence" value="ECO:0007669"/>
    <property type="project" value="TreeGrafter"/>
</dbReference>
<protein>
    <submittedName>
        <fullName evidence="7">Protein FMP52, mitochondrial</fullName>
    </submittedName>
</protein>
<sequence>MSSALVLGSTGLCGSAILKYAQASDSFSKVTTVTRRKVDGVDAGVEQIVEPDSANWSKTLPESQVVFSGIGTTRAAAGSFAEQYKIDHDLNLELAKAAKANGATTYVLVSSTGASASSFLPYLRMKGELDDAVKDLDFEKTIILRPGPLLGDRTKEFKGQGEGTLRAIGTWLHRSAFQRLLSYPIYGDEVGKAAVKLATTLGPGYHIIDAKDLLAASDP</sequence>
<dbReference type="EMBL" id="NDIQ01000021">
    <property type="protein sequence ID" value="PRT55199.1"/>
    <property type="molecule type" value="Genomic_DNA"/>
</dbReference>
<keyword evidence="4" id="KW-0809">Transit peptide</keyword>
<dbReference type="InterPro" id="IPR036291">
    <property type="entry name" value="NAD(P)-bd_dom_sf"/>
</dbReference>
<evidence type="ECO:0000313" key="8">
    <source>
        <dbReference type="Proteomes" id="UP000238350"/>
    </source>
</evidence>
<dbReference type="Pfam" id="PF08732">
    <property type="entry name" value="HIM1"/>
    <property type="match status" value="1"/>
</dbReference>
<evidence type="ECO:0000256" key="1">
    <source>
        <dbReference type="ARBA" id="ARBA00004450"/>
    </source>
</evidence>
<dbReference type="PANTHER" id="PTHR14097">
    <property type="entry name" value="OXIDOREDUCTASE HTATIP2"/>
    <property type="match status" value="1"/>
</dbReference>
<comment type="similarity">
    <text evidence="2">Belongs to the FMP52 family.</text>
</comment>
<proteinExistence type="inferred from homology"/>
<keyword evidence="3" id="KW-1000">Mitochondrion outer membrane</keyword>
<gene>
    <name evidence="7" type="ORF">B9G98_02819</name>
</gene>
<dbReference type="FunFam" id="3.40.50.720:FF:000366">
    <property type="entry name" value="Protein FMP52, mitochondrial"/>
    <property type="match status" value="1"/>
</dbReference>
<dbReference type="Gene3D" id="3.40.50.720">
    <property type="entry name" value="NAD(P)-binding Rossmann-like Domain"/>
    <property type="match status" value="1"/>
</dbReference>
<evidence type="ECO:0000256" key="5">
    <source>
        <dbReference type="ARBA" id="ARBA00023128"/>
    </source>
</evidence>
<evidence type="ECO:0000256" key="4">
    <source>
        <dbReference type="ARBA" id="ARBA00022946"/>
    </source>
</evidence>
<evidence type="ECO:0000256" key="6">
    <source>
        <dbReference type="ARBA" id="ARBA00023136"/>
    </source>
</evidence>
<evidence type="ECO:0000256" key="3">
    <source>
        <dbReference type="ARBA" id="ARBA00022787"/>
    </source>
</evidence>
<keyword evidence="5" id="KW-0496">Mitochondrion</keyword>
<organism evidence="7 8">
    <name type="scientific">Wickerhamiella sorbophila</name>
    <dbReference type="NCBI Taxonomy" id="45607"/>
    <lineage>
        <taxon>Eukaryota</taxon>
        <taxon>Fungi</taxon>
        <taxon>Dikarya</taxon>
        <taxon>Ascomycota</taxon>
        <taxon>Saccharomycotina</taxon>
        <taxon>Dipodascomycetes</taxon>
        <taxon>Dipodascales</taxon>
        <taxon>Trichomonascaceae</taxon>
        <taxon>Wickerhamiella</taxon>
    </lineage>
</organism>
<name>A0A2T0FJP6_9ASCO</name>
<dbReference type="GeneID" id="36516567"/>
<accession>A0A2T0FJP6</accession>
<dbReference type="AlphaFoldDB" id="A0A2T0FJP6"/>
<dbReference type="GO" id="GO:0005741">
    <property type="term" value="C:mitochondrial outer membrane"/>
    <property type="evidence" value="ECO:0007669"/>
    <property type="project" value="UniProtKB-SubCell"/>
</dbReference>
<dbReference type="RefSeq" id="XP_024665144.1">
    <property type="nucleotide sequence ID" value="XM_024809376.1"/>
</dbReference>
<dbReference type="SUPFAM" id="SSF51735">
    <property type="entry name" value="NAD(P)-binding Rossmann-fold domains"/>
    <property type="match status" value="1"/>
</dbReference>
<reference evidence="7 8" key="1">
    <citation type="submission" date="2017-04" db="EMBL/GenBank/DDBJ databases">
        <title>Genome sequencing of [Candida] sorbophila.</title>
        <authorList>
            <person name="Ahn J.O."/>
        </authorList>
    </citation>
    <scope>NUCLEOTIDE SEQUENCE [LARGE SCALE GENOMIC DNA]</scope>
    <source>
        <strain evidence="7 8">DS02</strain>
    </source>
</reference>
<keyword evidence="8" id="KW-1185">Reference proteome</keyword>
<comment type="caution">
    <text evidence="7">The sequence shown here is derived from an EMBL/GenBank/DDBJ whole genome shotgun (WGS) entry which is preliminary data.</text>
</comment>
<dbReference type="OrthoDB" id="430436at2759"/>
<keyword evidence="6" id="KW-0472">Membrane</keyword>
<evidence type="ECO:0000256" key="2">
    <source>
        <dbReference type="ARBA" id="ARBA00006617"/>
    </source>
</evidence>
<dbReference type="PANTHER" id="PTHR14097:SF7">
    <property type="entry name" value="OXIDOREDUCTASE HTATIP2"/>
    <property type="match status" value="1"/>
</dbReference>
<comment type="subcellular location">
    <subcellularLocation>
        <location evidence="1">Mitochondrion outer membrane</location>
        <topology evidence="1">Peripheral membrane protein</topology>
    </subcellularLocation>
</comment>
<evidence type="ECO:0000313" key="7">
    <source>
        <dbReference type="EMBL" id="PRT55199.1"/>
    </source>
</evidence>
<dbReference type="Proteomes" id="UP000238350">
    <property type="component" value="Unassembled WGS sequence"/>
</dbReference>
<dbReference type="InterPro" id="IPR014843">
    <property type="entry name" value="Him1/Fmp52"/>
</dbReference>
<dbReference type="STRING" id="45607.A0A2T0FJP6"/>